<accession>M1DSZ9</accession>
<dbReference type="Gramene" id="PGSC0003DMT400093911">
    <property type="protein sequence ID" value="PGSC0003DMT400093911"/>
    <property type="gene ID" value="PGSC0003DMG400043482"/>
</dbReference>
<dbReference type="Proteomes" id="UP000011115">
    <property type="component" value="Unassembled WGS sequence"/>
</dbReference>
<evidence type="ECO:0000313" key="3">
    <source>
        <dbReference type="Proteomes" id="UP000011115"/>
    </source>
</evidence>
<dbReference type="PANTHER" id="PTHR33180:SF31">
    <property type="entry name" value="POLYPROTEIN PROTEIN"/>
    <property type="match status" value="1"/>
</dbReference>
<evidence type="ECO:0000313" key="2">
    <source>
        <dbReference type="EnsemblPlants" id="PGSC0003DMT400093911"/>
    </source>
</evidence>
<reference evidence="3" key="1">
    <citation type="journal article" date="2011" name="Nature">
        <title>Genome sequence and analysis of the tuber crop potato.</title>
        <authorList>
            <consortium name="The Potato Genome Sequencing Consortium"/>
        </authorList>
    </citation>
    <scope>NUCLEOTIDE SEQUENCE [LARGE SCALE GENOMIC DNA]</scope>
    <source>
        <strain evidence="3">cv. DM1-3 516 R44</strain>
    </source>
</reference>
<protein>
    <submittedName>
        <fullName evidence="2">Uncharacterized protein</fullName>
    </submittedName>
</protein>
<name>M1DSZ9_SOLTU</name>
<dbReference type="AlphaFoldDB" id="M1DSZ9"/>
<keyword evidence="3" id="KW-1185">Reference proteome</keyword>
<dbReference type="Gramene" id="PGSC0003DMT400086404">
    <property type="protein sequence ID" value="PGSC0003DMT400086404"/>
    <property type="gene ID" value="PGSC0003DMG400035975"/>
</dbReference>
<dbReference type="EnsemblPlants" id="PGSC0003DMT400086404">
    <property type="protein sequence ID" value="PGSC0003DMT400086404"/>
    <property type="gene ID" value="PGSC0003DMG400035975"/>
</dbReference>
<evidence type="ECO:0000256" key="1">
    <source>
        <dbReference type="SAM" id="MobiDB-lite"/>
    </source>
</evidence>
<dbReference type="HOGENOM" id="CLU_029307_4_0_1"/>
<dbReference type="EnsemblPlants" id="PGSC0003DMT400093911">
    <property type="protein sequence ID" value="PGSC0003DMT400093911"/>
    <property type="gene ID" value="PGSC0003DMG400043482"/>
</dbReference>
<reference evidence="2" key="2">
    <citation type="submission" date="2015-06" db="UniProtKB">
        <authorList>
            <consortium name="EnsemblPlants"/>
        </authorList>
    </citation>
    <scope>IDENTIFICATION</scope>
    <source>
        <strain evidence="2">DM1-3 516 R44</strain>
    </source>
</reference>
<feature type="region of interest" description="Disordered" evidence="1">
    <location>
        <begin position="1"/>
        <end position="37"/>
    </location>
</feature>
<dbReference type="PaxDb" id="4113-PGSC0003DMT400086404"/>
<proteinExistence type="predicted"/>
<sequence>MSKSIFDDSGDLGSIQFTTSESQSEEAVGSSTPEHTLMPEVELAKMKHLAWRSKTTHDPLTLPLAPPPSQVPQVPLVPVHPPRSTNRLKVVGWQFILEKKQLSTSGVVNKHPTVWETLRYKIFKQFSKPQNLYVPIWVREIYEWLTKLVPKGKKKEGLMAPVDFFEVHGKKVKCSETYINDELDCTTQTRHFLADKIKL</sequence>
<dbReference type="PANTHER" id="PTHR33180">
    <property type="entry name" value="PHOTOSYSTEM II CP43 REACTION CENTER PROTEIN"/>
    <property type="match status" value="1"/>
</dbReference>
<dbReference type="InParanoid" id="M1DSZ9"/>
<organism evidence="2 3">
    <name type="scientific">Solanum tuberosum</name>
    <name type="common">Potato</name>
    <dbReference type="NCBI Taxonomy" id="4113"/>
    <lineage>
        <taxon>Eukaryota</taxon>
        <taxon>Viridiplantae</taxon>
        <taxon>Streptophyta</taxon>
        <taxon>Embryophyta</taxon>
        <taxon>Tracheophyta</taxon>
        <taxon>Spermatophyta</taxon>
        <taxon>Magnoliopsida</taxon>
        <taxon>eudicotyledons</taxon>
        <taxon>Gunneridae</taxon>
        <taxon>Pentapetalae</taxon>
        <taxon>asterids</taxon>
        <taxon>lamiids</taxon>
        <taxon>Solanales</taxon>
        <taxon>Solanaceae</taxon>
        <taxon>Solanoideae</taxon>
        <taxon>Solaneae</taxon>
        <taxon>Solanum</taxon>
    </lineage>
</organism>